<evidence type="ECO:0000259" key="1">
    <source>
        <dbReference type="Pfam" id="PF09722"/>
    </source>
</evidence>
<dbReference type="EMBL" id="CP115543">
    <property type="protein sequence ID" value="WNH48113.1"/>
    <property type="molecule type" value="Genomic_DNA"/>
</dbReference>
<gene>
    <name evidence="2" type="ORF">PDM28_15775</name>
</gene>
<dbReference type="InterPro" id="IPR024467">
    <property type="entry name" value="Xre/MbcA/ParS-like_toxin-bd"/>
</dbReference>
<name>A0ABY9YCH9_9GAMM</name>
<feature type="domain" description="Antitoxin Xre/MbcA/ParS-like toxin-binding" evidence="1">
    <location>
        <begin position="77"/>
        <end position="120"/>
    </location>
</feature>
<accession>A0ABY9YCH9</accession>
<sequence length="123" mass="13379">MPYQVVREPIDGIFDGTVTFQTFVHSPKADSIKKMREESLCAGTNGQSAPGVTELINRVEDMLAAEPDRAEAGTFDVEQWVGDWIQRPQPALGGRAPAEVMDTPAGRDSVMRLLSAIQSGAYQ</sequence>
<protein>
    <submittedName>
        <fullName evidence="2">MbcA/ParS/Xre antitoxin family protein</fullName>
    </submittedName>
</protein>
<dbReference type="RefSeq" id="WP_311182774.1">
    <property type="nucleotide sequence ID" value="NZ_CP115543.1"/>
</dbReference>
<proteinExistence type="predicted"/>
<evidence type="ECO:0000313" key="2">
    <source>
        <dbReference type="EMBL" id="WNH48113.1"/>
    </source>
</evidence>
<dbReference type="Proteomes" id="UP001305421">
    <property type="component" value="Chromosome"/>
</dbReference>
<evidence type="ECO:0000313" key="3">
    <source>
        <dbReference type="Proteomes" id="UP001305421"/>
    </source>
</evidence>
<dbReference type="Pfam" id="PF09722">
    <property type="entry name" value="Xre_MbcA_ParS_C"/>
    <property type="match status" value="1"/>
</dbReference>
<keyword evidence="3" id="KW-1185">Reference proteome</keyword>
<organism evidence="2 3">
    <name type="scientific">Stenotrophomonas aracearum</name>
    <dbReference type="NCBI Taxonomy" id="3003272"/>
    <lineage>
        <taxon>Bacteria</taxon>
        <taxon>Pseudomonadati</taxon>
        <taxon>Pseudomonadota</taxon>
        <taxon>Gammaproteobacteria</taxon>
        <taxon>Lysobacterales</taxon>
        <taxon>Lysobacteraceae</taxon>
        <taxon>Stenotrophomonas</taxon>
    </lineage>
</organism>
<reference evidence="2 3" key="1">
    <citation type="submission" date="2022-12" db="EMBL/GenBank/DDBJ databases">
        <title>Two new species, Stenotrophomonas aracearum and Stenotrophomonas oahuensis, isolated from Anthurium (Araceae family) in Hawaii.</title>
        <authorList>
            <person name="Chunag S.C."/>
            <person name="Dobhal S."/>
            <person name="Alvarez A."/>
            <person name="Arif M."/>
        </authorList>
    </citation>
    <scope>NUCLEOTIDE SEQUENCE [LARGE SCALE GENOMIC DNA]</scope>
    <source>
        <strain evidence="2 3">A5588</strain>
    </source>
</reference>